<comment type="caution">
    <text evidence="1">The sequence shown here is derived from an EMBL/GenBank/DDBJ whole genome shotgun (WGS) entry which is preliminary data.</text>
</comment>
<organism evidence="1">
    <name type="scientific">Tanacetum cinerariifolium</name>
    <name type="common">Dalmatian daisy</name>
    <name type="synonym">Chrysanthemum cinerariifolium</name>
    <dbReference type="NCBI Taxonomy" id="118510"/>
    <lineage>
        <taxon>Eukaryota</taxon>
        <taxon>Viridiplantae</taxon>
        <taxon>Streptophyta</taxon>
        <taxon>Embryophyta</taxon>
        <taxon>Tracheophyta</taxon>
        <taxon>Spermatophyta</taxon>
        <taxon>Magnoliopsida</taxon>
        <taxon>eudicotyledons</taxon>
        <taxon>Gunneridae</taxon>
        <taxon>Pentapetalae</taxon>
        <taxon>asterids</taxon>
        <taxon>campanulids</taxon>
        <taxon>Asterales</taxon>
        <taxon>Asteraceae</taxon>
        <taxon>Asteroideae</taxon>
        <taxon>Anthemideae</taxon>
        <taxon>Anthemidinae</taxon>
        <taxon>Tanacetum</taxon>
    </lineage>
</organism>
<name>A0A699HFB9_TANCI</name>
<evidence type="ECO:0000313" key="1">
    <source>
        <dbReference type="EMBL" id="GEY13635.1"/>
    </source>
</evidence>
<gene>
    <name evidence="1" type="ORF">Tci_385609</name>
</gene>
<reference evidence="1" key="1">
    <citation type="journal article" date="2019" name="Sci. Rep.">
        <title>Draft genome of Tanacetum cinerariifolium, the natural source of mosquito coil.</title>
        <authorList>
            <person name="Yamashiro T."/>
            <person name="Shiraishi A."/>
            <person name="Satake H."/>
            <person name="Nakayama K."/>
        </authorList>
    </citation>
    <scope>NUCLEOTIDE SEQUENCE</scope>
</reference>
<sequence>MKNISSIWLDVLSRSRLRVLLSINSEDGNPARANIKQALDNELTGAFGKPFEVLNNIFEHWVFNSLVHSFRALSALRRSGLRTASTAAKPCQGDSSEFYLITGSIYTDQRGTVVLATLFNGSEQRHYPHTKLTREGLYTCNVCVEYEWKPSRCACCKVFGHVLDEFPNNIDSNVVKNMKKPSKTPRGVSPTTKVSNSNLFDVLNLVENDVDLGTNGGSPRNMEYSMTSNTPIVDKFDKTERLIIEGKVTLVHDEGKPLKKVDYLGDHDSEDEFALTNNDTTNFLAAKKDGYGNNSGLEQWKESYMNGDYDFDPYDDDMYEGQDILDKIQAIYDNFDITVRVVDRWKGITDRHDTSVECFYYETQGHVTIVCELQRHQDGQDVNAKGKGYCSTQILFTHSKQEIQVLFWIDVSFQKSKQDLNNACCDSIVRNPKLGIQKA</sequence>
<dbReference type="AlphaFoldDB" id="A0A699HFB9"/>
<accession>A0A699HFB9</accession>
<dbReference type="EMBL" id="BKCJ010154550">
    <property type="protein sequence ID" value="GEY13635.1"/>
    <property type="molecule type" value="Genomic_DNA"/>
</dbReference>
<proteinExistence type="predicted"/>
<protein>
    <submittedName>
        <fullName evidence="1">Uncharacterized protein</fullName>
    </submittedName>
</protein>